<keyword evidence="3" id="KW-0862">Zinc</keyword>
<keyword evidence="7" id="KW-1185">Reference proteome</keyword>
<comment type="caution">
    <text evidence="6">The sequence shown here is derived from an EMBL/GenBank/DDBJ whole genome shotgun (WGS) entry which is preliminary data.</text>
</comment>
<dbReference type="EMBL" id="CAJNOH010000772">
    <property type="protein sequence ID" value="CAF1120671.1"/>
    <property type="molecule type" value="Genomic_DNA"/>
</dbReference>
<evidence type="ECO:0000313" key="7">
    <source>
        <dbReference type="Proteomes" id="UP000663870"/>
    </source>
</evidence>
<keyword evidence="2" id="KW-0863">Zinc-finger</keyword>
<name>A0A815GIW6_9BILA</name>
<accession>A0A815GIW6</accession>
<dbReference type="Proteomes" id="UP000663870">
    <property type="component" value="Unassembled WGS sequence"/>
</dbReference>
<organism evidence="6 7">
    <name type="scientific">Rotaria sordida</name>
    <dbReference type="NCBI Taxonomy" id="392033"/>
    <lineage>
        <taxon>Eukaryota</taxon>
        <taxon>Metazoa</taxon>
        <taxon>Spiralia</taxon>
        <taxon>Gnathifera</taxon>
        <taxon>Rotifera</taxon>
        <taxon>Eurotatoria</taxon>
        <taxon>Bdelloidea</taxon>
        <taxon>Philodinida</taxon>
        <taxon>Philodinidae</taxon>
        <taxon>Rotaria</taxon>
    </lineage>
</organism>
<dbReference type="AlphaFoldDB" id="A0A815GIW6"/>
<evidence type="ECO:0000259" key="4">
    <source>
        <dbReference type="Pfam" id="PF04500"/>
    </source>
</evidence>
<dbReference type="Proteomes" id="UP000663854">
    <property type="component" value="Unassembled WGS sequence"/>
</dbReference>
<sequence length="97" mass="11525">MMATIVESKRKKPTLLLDNFRYTQDKILNTTIYWKCENRSCPGRAIQYDSNPSRMTKLHNHEGDEVRCKVEELKMNLKRHIEDSPQPVKKISREHII</sequence>
<feature type="domain" description="FLYWCH-type" evidence="4">
    <location>
        <begin position="6"/>
        <end position="61"/>
    </location>
</feature>
<protein>
    <recommendedName>
        <fullName evidence="4">FLYWCH-type domain-containing protein</fullName>
    </recommendedName>
</protein>
<keyword evidence="1" id="KW-0479">Metal-binding</keyword>
<dbReference type="GO" id="GO:0008270">
    <property type="term" value="F:zinc ion binding"/>
    <property type="evidence" value="ECO:0007669"/>
    <property type="project" value="UniProtKB-KW"/>
</dbReference>
<evidence type="ECO:0000313" key="6">
    <source>
        <dbReference type="EMBL" id="CAF1339195.1"/>
    </source>
</evidence>
<evidence type="ECO:0000313" key="5">
    <source>
        <dbReference type="EMBL" id="CAF1120671.1"/>
    </source>
</evidence>
<proteinExistence type="predicted"/>
<reference evidence="6" key="1">
    <citation type="submission" date="2021-02" db="EMBL/GenBank/DDBJ databases">
        <authorList>
            <person name="Nowell W R."/>
        </authorList>
    </citation>
    <scope>NUCLEOTIDE SEQUENCE</scope>
</reference>
<dbReference type="Gene3D" id="2.20.25.240">
    <property type="match status" value="1"/>
</dbReference>
<dbReference type="EMBL" id="CAJNOL010001336">
    <property type="protein sequence ID" value="CAF1339195.1"/>
    <property type="molecule type" value="Genomic_DNA"/>
</dbReference>
<dbReference type="InterPro" id="IPR007588">
    <property type="entry name" value="Znf_FLYWCH"/>
</dbReference>
<gene>
    <name evidence="6" type="ORF">JXQ802_LOCUS31477</name>
    <name evidence="5" type="ORF">PYM288_LOCUS20680</name>
</gene>
<dbReference type="Pfam" id="PF04500">
    <property type="entry name" value="FLYWCH"/>
    <property type="match status" value="1"/>
</dbReference>
<evidence type="ECO:0000256" key="1">
    <source>
        <dbReference type="ARBA" id="ARBA00022723"/>
    </source>
</evidence>
<evidence type="ECO:0000256" key="3">
    <source>
        <dbReference type="ARBA" id="ARBA00022833"/>
    </source>
</evidence>
<evidence type="ECO:0000256" key="2">
    <source>
        <dbReference type="ARBA" id="ARBA00022771"/>
    </source>
</evidence>